<dbReference type="AlphaFoldDB" id="A0A4Z0H2S7"/>
<dbReference type="STRING" id="192814.GCA_900166575_00603"/>
<dbReference type="Proteomes" id="UP000297982">
    <property type="component" value="Unassembled WGS sequence"/>
</dbReference>
<feature type="domain" description="DUF4825" evidence="2">
    <location>
        <begin position="29"/>
        <end position="118"/>
    </location>
</feature>
<feature type="chain" id="PRO_5021247694" evidence="1">
    <location>
        <begin position="23"/>
        <end position="164"/>
    </location>
</feature>
<accession>A0A4Z0H2S7</accession>
<dbReference type="Pfam" id="PF16107">
    <property type="entry name" value="DUF4825"/>
    <property type="match status" value="1"/>
</dbReference>
<dbReference type="InterPro" id="IPR032250">
    <property type="entry name" value="DUF4825"/>
</dbReference>
<evidence type="ECO:0000256" key="1">
    <source>
        <dbReference type="SAM" id="SignalP"/>
    </source>
</evidence>
<gene>
    <name evidence="3" type="ORF">E4663_01525</name>
</gene>
<dbReference type="EMBL" id="SRJC01000001">
    <property type="protein sequence ID" value="TGB03711.1"/>
    <property type="molecule type" value="Genomic_DNA"/>
</dbReference>
<dbReference type="PROSITE" id="PS51257">
    <property type="entry name" value="PROKAR_LIPOPROTEIN"/>
    <property type="match status" value="1"/>
</dbReference>
<keyword evidence="4" id="KW-1185">Reference proteome</keyword>
<evidence type="ECO:0000313" key="3">
    <source>
        <dbReference type="EMBL" id="TGB03711.1"/>
    </source>
</evidence>
<organism evidence="3 4">
    <name type="scientific">Halobacillus salinus</name>
    <dbReference type="NCBI Taxonomy" id="192814"/>
    <lineage>
        <taxon>Bacteria</taxon>
        <taxon>Bacillati</taxon>
        <taxon>Bacillota</taxon>
        <taxon>Bacilli</taxon>
        <taxon>Bacillales</taxon>
        <taxon>Bacillaceae</taxon>
        <taxon>Halobacillus</taxon>
    </lineage>
</organism>
<dbReference type="RefSeq" id="WP_135326425.1">
    <property type="nucleotide sequence ID" value="NZ_SRJC01000001.1"/>
</dbReference>
<proteinExistence type="predicted"/>
<reference evidence="3 4" key="1">
    <citation type="journal article" date="2003" name="Int. J. Syst. Evol. Microbiol.">
        <title>Halobacillus salinus sp. nov., isolated from a salt lake on the coast of the East Sea in Korea.</title>
        <authorList>
            <person name="Yoon J.H."/>
            <person name="Kang K.H."/>
            <person name="Park Y.H."/>
        </authorList>
    </citation>
    <scope>NUCLEOTIDE SEQUENCE [LARGE SCALE GENOMIC DNA]</scope>
    <source>
        <strain evidence="3 4">HSL-3</strain>
    </source>
</reference>
<keyword evidence="1" id="KW-0732">Signal</keyword>
<protein>
    <submittedName>
        <fullName evidence="3">DUF4825 domain-containing protein</fullName>
    </submittedName>
</protein>
<name>A0A4Z0H2S7_9BACI</name>
<evidence type="ECO:0000259" key="2">
    <source>
        <dbReference type="Pfam" id="PF16107"/>
    </source>
</evidence>
<comment type="caution">
    <text evidence="3">The sequence shown here is derived from an EMBL/GenBank/DDBJ whole genome shotgun (WGS) entry which is preliminary data.</text>
</comment>
<feature type="signal peptide" evidence="1">
    <location>
        <begin position="1"/>
        <end position="22"/>
    </location>
</feature>
<evidence type="ECO:0000313" key="4">
    <source>
        <dbReference type="Proteomes" id="UP000297982"/>
    </source>
</evidence>
<sequence>MRRWVIGIVISGLLLTGCQANASEVSEDLFDYQGSYVGDNSAVVRAIMNGKGAENFTGVELQTKEEPYGVIATYDWTEAAGDAEEVAIHNASYLFTLLQNAEWVRFEFEAMGEEETYELTREELQAWYGVGWNDIDNEEELNELIEESTGDEEKVKELLSGEMK</sequence>